<name>A0ACB9FH77_ARCLA</name>
<sequence length="151" mass="16126">MSLRNHLQQDSPRITTVAEWDPFSSKSKEVGLQSSLKNITTVSSPEVVLGVKNSALRQPINLFVGNLSGGLLDFLKSGHDEPVSLHKDIFKALTAFADVVSNVTGPISASLSSVASQLSEQKTSHNDVLVFVVALKATSIARDGELAKLKT</sequence>
<dbReference type="Proteomes" id="UP001055879">
    <property type="component" value="Linkage Group LG01"/>
</dbReference>
<evidence type="ECO:0000313" key="2">
    <source>
        <dbReference type="Proteomes" id="UP001055879"/>
    </source>
</evidence>
<reference evidence="1 2" key="2">
    <citation type="journal article" date="2022" name="Mol. Ecol. Resour.">
        <title>The genomes of chicory, endive, great burdock and yacon provide insights into Asteraceae paleo-polyploidization history and plant inulin production.</title>
        <authorList>
            <person name="Fan W."/>
            <person name="Wang S."/>
            <person name="Wang H."/>
            <person name="Wang A."/>
            <person name="Jiang F."/>
            <person name="Liu H."/>
            <person name="Zhao H."/>
            <person name="Xu D."/>
            <person name="Zhang Y."/>
        </authorList>
    </citation>
    <scope>NUCLEOTIDE SEQUENCE [LARGE SCALE GENOMIC DNA]</scope>
    <source>
        <strain evidence="2">cv. Niubang</strain>
    </source>
</reference>
<evidence type="ECO:0000313" key="1">
    <source>
        <dbReference type="EMBL" id="KAI3770490.1"/>
    </source>
</evidence>
<accession>A0ACB9FH77</accession>
<keyword evidence="2" id="KW-1185">Reference proteome</keyword>
<comment type="caution">
    <text evidence="1">The sequence shown here is derived from an EMBL/GenBank/DDBJ whole genome shotgun (WGS) entry which is preliminary data.</text>
</comment>
<organism evidence="1 2">
    <name type="scientific">Arctium lappa</name>
    <name type="common">Greater burdock</name>
    <name type="synonym">Lappa major</name>
    <dbReference type="NCBI Taxonomy" id="4217"/>
    <lineage>
        <taxon>Eukaryota</taxon>
        <taxon>Viridiplantae</taxon>
        <taxon>Streptophyta</taxon>
        <taxon>Embryophyta</taxon>
        <taxon>Tracheophyta</taxon>
        <taxon>Spermatophyta</taxon>
        <taxon>Magnoliopsida</taxon>
        <taxon>eudicotyledons</taxon>
        <taxon>Gunneridae</taxon>
        <taxon>Pentapetalae</taxon>
        <taxon>asterids</taxon>
        <taxon>campanulids</taxon>
        <taxon>Asterales</taxon>
        <taxon>Asteraceae</taxon>
        <taxon>Carduoideae</taxon>
        <taxon>Cardueae</taxon>
        <taxon>Arctiinae</taxon>
        <taxon>Arctium</taxon>
    </lineage>
</organism>
<dbReference type="EMBL" id="CM042047">
    <property type="protein sequence ID" value="KAI3770490.1"/>
    <property type="molecule type" value="Genomic_DNA"/>
</dbReference>
<gene>
    <name evidence="1" type="ORF">L6452_01624</name>
</gene>
<protein>
    <submittedName>
        <fullName evidence="1">Uncharacterized protein</fullName>
    </submittedName>
</protein>
<proteinExistence type="predicted"/>
<reference evidence="2" key="1">
    <citation type="journal article" date="2022" name="Mol. Ecol. Resour.">
        <title>The genomes of chicory, endive, great burdock and yacon provide insights into Asteraceae palaeo-polyploidization history and plant inulin production.</title>
        <authorList>
            <person name="Fan W."/>
            <person name="Wang S."/>
            <person name="Wang H."/>
            <person name="Wang A."/>
            <person name="Jiang F."/>
            <person name="Liu H."/>
            <person name="Zhao H."/>
            <person name="Xu D."/>
            <person name="Zhang Y."/>
        </authorList>
    </citation>
    <scope>NUCLEOTIDE SEQUENCE [LARGE SCALE GENOMIC DNA]</scope>
    <source>
        <strain evidence="2">cv. Niubang</strain>
    </source>
</reference>